<gene>
    <name evidence="2" type="ORF">TOPH_03577</name>
</gene>
<feature type="non-terminal residue" evidence="2">
    <location>
        <position position="1"/>
    </location>
</feature>
<feature type="non-terminal residue" evidence="2">
    <location>
        <position position="375"/>
    </location>
</feature>
<dbReference type="OrthoDB" id="9991317at2759"/>
<dbReference type="EMBL" id="LFRF01000007">
    <property type="protein sequence ID" value="KND91901.1"/>
    <property type="molecule type" value="Genomic_DNA"/>
</dbReference>
<accession>A0A0L0NCW4</accession>
<evidence type="ECO:0000259" key="1">
    <source>
        <dbReference type="Pfam" id="PF12770"/>
    </source>
</evidence>
<comment type="caution">
    <text evidence="2">The sequence shown here is derived from an EMBL/GenBank/DDBJ whole genome shotgun (WGS) entry which is preliminary data.</text>
</comment>
<protein>
    <recommendedName>
        <fullName evidence="1">CHAT domain-containing protein</fullName>
    </recommendedName>
</protein>
<keyword evidence="3" id="KW-1185">Reference proteome</keyword>
<dbReference type="STRING" id="1163406.A0A0L0NCW4"/>
<dbReference type="Pfam" id="PF12770">
    <property type="entry name" value="CHAT"/>
    <property type="match status" value="1"/>
</dbReference>
<evidence type="ECO:0000313" key="2">
    <source>
        <dbReference type="EMBL" id="KND91901.1"/>
    </source>
</evidence>
<evidence type="ECO:0000313" key="3">
    <source>
        <dbReference type="Proteomes" id="UP000036947"/>
    </source>
</evidence>
<organism evidence="2 3">
    <name type="scientific">Tolypocladium ophioglossoides (strain CBS 100239)</name>
    <name type="common">Snaketongue truffleclub</name>
    <name type="synonym">Elaphocordyceps ophioglossoides</name>
    <dbReference type="NCBI Taxonomy" id="1163406"/>
    <lineage>
        <taxon>Eukaryota</taxon>
        <taxon>Fungi</taxon>
        <taxon>Dikarya</taxon>
        <taxon>Ascomycota</taxon>
        <taxon>Pezizomycotina</taxon>
        <taxon>Sordariomycetes</taxon>
        <taxon>Hypocreomycetidae</taxon>
        <taxon>Hypocreales</taxon>
        <taxon>Ophiocordycipitaceae</taxon>
        <taxon>Tolypocladium</taxon>
    </lineage>
</organism>
<dbReference type="AlphaFoldDB" id="A0A0L0NCW4"/>
<dbReference type="Proteomes" id="UP000036947">
    <property type="component" value="Unassembled WGS sequence"/>
</dbReference>
<dbReference type="InterPro" id="IPR024983">
    <property type="entry name" value="CHAT_dom"/>
</dbReference>
<feature type="domain" description="CHAT" evidence="1">
    <location>
        <begin position="265"/>
        <end position="336"/>
    </location>
</feature>
<reference evidence="2 3" key="1">
    <citation type="journal article" date="2015" name="BMC Genomics">
        <title>The genome of the truffle-parasite Tolypocladium ophioglossoides and the evolution of antifungal peptaibiotics.</title>
        <authorList>
            <person name="Quandt C.A."/>
            <person name="Bushley K.E."/>
            <person name="Spatafora J.W."/>
        </authorList>
    </citation>
    <scope>NUCLEOTIDE SEQUENCE [LARGE SCALE GENOMIC DNA]</scope>
    <source>
        <strain evidence="2 3">CBS 100239</strain>
    </source>
</reference>
<proteinExistence type="predicted"/>
<name>A0A0L0NCW4_TOLOC</name>
<sequence>RPGRGVPSGAIVILCDRPTSSTNFVRQSDSVQMPQPLLFIAGKCHCCSAIAWAEAFWLVPSKVFVLIFPISIRHIRSLQAPLPAFVTNLRTTPELDHLSLDYATYIEAWLWDVVVGLVPKALSSGLHPNSGRRRLTACLEGADRTNRPISAPCRRTSYERHRIDSARQSRLIIQPDHQSDPTYPLTAPPRRDRQVVLGYRSDEIDSVRDVYETIRLSCLQLSACIRSVLAASETCRILRFAGHGGTRADPLHIDISNRREPSRFLAYLSACGTGRVQDKWSVNEGIHITSAFQLAGLRYVINTLCEVDDELCVEMAKLVYEYLDTNGLGDEAMARLAIGDRGTSRSAMAGLRDTTLCGDVEQDRPLWVPYIHFGV</sequence>